<keyword evidence="4" id="KW-0804">Transcription</keyword>
<dbReference type="GO" id="GO:0009742">
    <property type="term" value="P:brassinosteroid mediated signaling pathway"/>
    <property type="evidence" value="ECO:0007669"/>
    <property type="project" value="InterPro"/>
</dbReference>
<evidence type="ECO:0000259" key="6">
    <source>
        <dbReference type="Pfam" id="PF05687"/>
    </source>
</evidence>
<dbReference type="Pfam" id="PF05687">
    <property type="entry name" value="BES1_N"/>
    <property type="match status" value="1"/>
</dbReference>
<dbReference type="GO" id="GO:0003677">
    <property type="term" value="F:DNA binding"/>
    <property type="evidence" value="ECO:0007669"/>
    <property type="project" value="UniProtKB-KW"/>
</dbReference>
<dbReference type="GO" id="GO:0003700">
    <property type="term" value="F:DNA-binding transcription factor activity"/>
    <property type="evidence" value="ECO:0007669"/>
    <property type="project" value="InterPro"/>
</dbReference>
<dbReference type="InterPro" id="IPR008540">
    <property type="entry name" value="BES1_N"/>
</dbReference>
<dbReference type="PANTHER" id="PTHR31506:SF2">
    <property type="entry name" value="BES1_BZR1 HOMOLOG PROTEIN 3"/>
    <property type="match status" value="1"/>
</dbReference>
<protein>
    <submittedName>
        <fullName evidence="7">TSA: Wollemia nobilis Ref_Wollemi_Transcript_25206_1487 transcribed RNA sequence</fullName>
    </submittedName>
</protein>
<proteinExistence type="inferred from homology"/>
<dbReference type="PANTHER" id="PTHR31506">
    <property type="entry name" value="BES1/BZR1 HOMOLOG PROTEIN 3-RELATED"/>
    <property type="match status" value="1"/>
</dbReference>
<feature type="compositionally biased region" description="Low complexity" evidence="5">
    <location>
        <begin position="81"/>
        <end position="96"/>
    </location>
</feature>
<dbReference type="GO" id="GO:0006351">
    <property type="term" value="P:DNA-templated transcription"/>
    <property type="evidence" value="ECO:0007669"/>
    <property type="project" value="InterPro"/>
</dbReference>
<feature type="region of interest" description="Disordered" evidence="5">
    <location>
        <begin position="121"/>
        <end position="143"/>
    </location>
</feature>
<name>A0A0C9RGY4_9CONI</name>
<evidence type="ECO:0000256" key="4">
    <source>
        <dbReference type="ARBA" id="ARBA00023163"/>
    </source>
</evidence>
<evidence type="ECO:0000313" key="7">
    <source>
        <dbReference type="EMBL" id="JAG85691.1"/>
    </source>
</evidence>
<dbReference type="AlphaFoldDB" id="A0A0C9RGY4"/>
<reference evidence="7" key="1">
    <citation type="submission" date="2015-02" db="EMBL/GenBank/DDBJ databases">
        <title>A transcriptome of Wollemia nobilis - a relic of Gondwana.</title>
        <authorList>
            <person name="Chia J.Y."/>
            <person name="Leong Y.S."/>
            <person name="Abdul Karim S."/>
            <person name="Wan Azmi N."/>
            <person name="Hercus R."/>
            <person name="Croft L."/>
        </authorList>
    </citation>
    <scope>NUCLEOTIDE SEQUENCE</scope>
    <source>
        <strain evidence="7">MaeBrown</strain>
        <tissue evidence="7">Leaf</tissue>
    </source>
</reference>
<sequence>MSPSARLPTWSERENNKKRERRRRAIAAKIFAGLRLYGNYRLPKHCDNNEVLKALCAEAGWIVEEDGNTYRKGSRPSEVATPGNSSGTTNPSTSPTFLEGCENGSLIPWLKGLGESCAPVTPPLSSPTARISSNSVGGSDSRCPNPFNSAWPVQQRLPPIFAVDSSAASKGFLPSLDVKRDGIEADRAENSREDLELRLSLG</sequence>
<feature type="compositionally biased region" description="Polar residues" evidence="5">
    <location>
        <begin position="126"/>
        <end position="138"/>
    </location>
</feature>
<evidence type="ECO:0000256" key="5">
    <source>
        <dbReference type="SAM" id="MobiDB-lite"/>
    </source>
</evidence>
<feature type="region of interest" description="Disordered" evidence="5">
    <location>
        <begin position="1"/>
        <end position="21"/>
    </location>
</feature>
<dbReference type="EMBL" id="GCHU01025018">
    <property type="protein sequence ID" value="JAG85691.1"/>
    <property type="molecule type" value="Transcribed_RNA"/>
</dbReference>
<keyword evidence="2" id="KW-0805">Transcription regulation</keyword>
<evidence type="ECO:0000256" key="1">
    <source>
        <dbReference type="ARBA" id="ARBA00005909"/>
    </source>
</evidence>
<dbReference type="InterPro" id="IPR033264">
    <property type="entry name" value="BZR"/>
</dbReference>
<evidence type="ECO:0000256" key="2">
    <source>
        <dbReference type="ARBA" id="ARBA00023015"/>
    </source>
</evidence>
<organism evidence="7">
    <name type="scientific">Wollemia nobilis</name>
    <dbReference type="NCBI Taxonomy" id="56998"/>
    <lineage>
        <taxon>Eukaryota</taxon>
        <taxon>Viridiplantae</taxon>
        <taxon>Streptophyta</taxon>
        <taxon>Embryophyta</taxon>
        <taxon>Tracheophyta</taxon>
        <taxon>Spermatophyta</taxon>
        <taxon>Pinopsida</taxon>
        <taxon>Pinidae</taxon>
        <taxon>Conifers II</taxon>
        <taxon>Araucariales</taxon>
        <taxon>Araucariaceae</taxon>
        <taxon>Wollemia</taxon>
    </lineage>
</organism>
<feature type="domain" description="BES1/BZR1 plant transcription factor N-terminal" evidence="6">
    <location>
        <begin position="5"/>
        <end position="95"/>
    </location>
</feature>
<feature type="region of interest" description="Disordered" evidence="5">
    <location>
        <begin position="68"/>
        <end position="97"/>
    </location>
</feature>
<keyword evidence="3" id="KW-0238">DNA-binding</keyword>
<accession>A0A0C9RGY4</accession>
<comment type="similarity">
    <text evidence="1">Belongs to the BZR/LAT61 family.</text>
</comment>
<evidence type="ECO:0000256" key="3">
    <source>
        <dbReference type="ARBA" id="ARBA00023125"/>
    </source>
</evidence>